<feature type="compositionally biased region" description="Basic residues" evidence="1">
    <location>
        <begin position="99"/>
        <end position="108"/>
    </location>
</feature>
<dbReference type="EMBL" id="JBFOLJ010000016">
    <property type="protein sequence ID" value="KAL2468940.1"/>
    <property type="molecule type" value="Genomic_DNA"/>
</dbReference>
<protein>
    <submittedName>
        <fullName evidence="2">Uncharacterized protein</fullName>
    </submittedName>
</protein>
<sequence length="207" mass="23462">MDKTHQQIMKQNQAIELGKEYIFIFNEIKFTGIFATRVNLRTPSTVSQAGANSLAPSQADDFQDADLDEHEGSDENNGPVDVPNCQTGMSQDEVGRAKSNGKRKSSARLMRATKKKSGLEILSASINNLVSWGREVEDRRTSPSSDVPSIFECIRILRNLPGIERGSQLYFYAVQYMRNKENRELFVDMDTPEEKFGLLQFLFDRFP</sequence>
<name>A0ABD1PYH6_9LAMI</name>
<dbReference type="Proteomes" id="UP001604277">
    <property type="component" value="Unassembled WGS sequence"/>
</dbReference>
<organism evidence="2 3">
    <name type="scientific">Forsythia ovata</name>
    <dbReference type="NCBI Taxonomy" id="205694"/>
    <lineage>
        <taxon>Eukaryota</taxon>
        <taxon>Viridiplantae</taxon>
        <taxon>Streptophyta</taxon>
        <taxon>Embryophyta</taxon>
        <taxon>Tracheophyta</taxon>
        <taxon>Spermatophyta</taxon>
        <taxon>Magnoliopsida</taxon>
        <taxon>eudicotyledons</taxon>
        <taxon>Gunneridae</taxon>
        <taxon>Pentapetalae</taxon>
        <taxon>asterids</taxon>
        <taxon>lamiids</taxon>
        <taxon>Lamiales</taxon>
        <taxon>Oleaceae</taxon>
        <taxon>Forsythieae</taxon>
        <taxon>Forsythia</taxon>
    </lineage>
</organism>
<accession>A0ABD1PYH6</accession>
<evidence type="ECO:0000313" key="2">
    <source>
        <dbReference type="EMBL" id="KAL2468940.1"/>
    </source>
</evidence>
<keyword evidence="3" id="KW-1185">Reference proteome</keyword>
<reference evidence="3" key="1">
    <citation type="submission" date="2024-07" db="EMBL/GenBank/DDBJ databases">
        <title>Two chromosome-level genome assemblies of Korean endemic species Abeliophyllum distichum and Forsythia ovata (Oleaceae).</title>
        <authorList>
            <person name="Jang H."/>
        </authorList>
    </citation>
    <scope>NUCLEOTIDE SEQUENCE [LARGE SCALE GENOMIC DNA]</scope>
</reference>
<evidence type="ECO:0000256" key="1">
    <source>
        <dbReference type="SAM" id="MobiDB-lite"/>
    </source>
</evidence>
<gene>
    <name evidence="2" type="ORF">Fot_50516</name>
</gene>
<comment type="caution">
    <text evidence="2">The sequence shown here is derived from an EMBL/GenBank/DDBJ whole genome shotgun (WGS) entry which is preliminary data.</text>
</comment>
<dbReference type="AlphaFoldDB" id="A0ABD1PYH6"/>
<proteinExistence type="predicted"/>
<feature type="region of interest" description="Disordered" evidence="1">
    <location>
        <begin position="67"/>
        <end position="108"/>
    </location>
</feature>
<evidence type="ECO:0000313" key="3">
    <source>
        <dbReference type="Proteomes" id="UP001604277"/>
    </source>
</evidence>